<dbReference type="EMBL" id="JASCZI010242108">
    <property type="protein sequence ID" value="MED6209620.1"/>
    <property type="molecule type" value="Genomic_DNA"/>
</dbReference>
<name>A0ABU6YGS9_9FABA</name>
<dbReference type="Proteomes" id="UP001341840">
    <property type="component" value="Unassembled WGS sequence"/>
</dbReference>
<evidence type="ECO:0000313" key="2">
    <source>
        <dbReference type="Proteomes" id="UP001341840"/>
    </source>
</evidence>
<accession>A0ABU6YGS9</accession>
<organism evidence="1 2">
    <name type="scientific">Stylosanthes scabra</name>
    <dbReference type="NCBI Taxonomy" id="79078"/>
    <lineage>
        <taxon>Eukaryota</taxon>
        <taxon>Viridiplantae</taxon>
        <taxon>Streptophyta</taxon>
        <taxon>Embryophyta</taxon>
        <taxon>Tracheophyta</taxon>
        <taxon>Spermatophyta</taxon>
        <taxon>Magnoliopsida</taxon>
        <taxon>eudicotyledons</taxon>
        <taxon>Gunneridae</taxon>
        <taxon>Pentapetalae</taxon>
        <taxon>rosids</taxon>
        <taxon>fabids</taxon>
        <taxon>Fabales</taxon>
        <taxon>Fabaceae</taxon>
        <taxon>Papilionoideae</taxon>
        <taxon>50 kb inversion clade</taxon>
        <taxon>dalbergioids sensu lato</taxon>
        <taxon>Dalbergieae</taxon>
        <taxon>Pterocarpus clade</taxon>
        <taxon>Stylosanthes</taxon>
    </lineage>
</organism>
<sequence length="138" mass="15559">MVNEAHKLGYLRLEDWRLKWVTKVKSNGKLVLGYSMAQRKSRVSIELGVQGRVKGPRGSATDGSPVLVLDRLGLAIITDRVWHSFRTENPWVGDSHSVYLSDFSSTGSSLESWRSFRDGIRVSSILRMSSFPLHVLEN</sequence>
<keyword evidence="2" id="KW-1185">Reference proteome</keyword>
<reference evidence="1 2" key="1">
    <citation type="journal article" date="2023" name="Plants (Basel)">
        <title>Bridging the Gap: Combining Genomics and Transcriptomics Approaches to Understand Stylosanthes scabra, an Orphan Legume from the Brazilian Caatinga.</title>
        <authorList>
            <person name="Ferreira-Neto J.R.C."/>
            <person name="da Silva M.D."/>
            <person name="Binneck E."/>
            <person name="de Melo N.F."/>
            <person name="da Silva R.H."/>
            <person name="de Melo A.L.T.M."/>
            <person name="Pandolfi V."/>
            <person name="Bustamante F.O."/>
            <person name="Brasileiro-Vidal A.C."/>
            <person name="Benko-Iseppon A.M."/>
        </authorList>
    </citation>
    <scope>NUCLEOTIDE SEQUENCE [LARGE SCALE GENOMIC DNA]</scope>
    <source>
        <tissue evidence="1">Leaves</tissue>
    </source>
</reference>
<comment type="caution">
    <text evidence="1">The sequence shown here is derived from an EMBL/GenBank/DDBJ whole genome shotgun (WGS) entry which is preliminary data.</text>
</comment>
<evidence type="ECO:0000313" key="1">
    <source>
        <dbReference type="EMBL" id="MED6209620.1"/>
    </source>
</evidence>
<proteinExistence type="predicted"/>
<protein>
    <submittedName>
        <fullName evidence="1">Uncharacterized protein</fullName>
    </submittedName>
</protein>
<gene>
    <name evidence="1" type="ORF">PIB30_056511</name>
</gene>